<proteinExistence type="predicted"/>
<dbReference type="Gene3D" id="1.50.10.20">
    <property type="match status" value="1"/>
</dbReference>
<accession>A0A0P9EU54</accession>
<comment type="caution">
    <text evidence="1">The sequence shown here is derived from an EMBL/GenBank/DDBJ whole genome shotgun (WGS) entry which is preliminary data.</text>
</comment>
<dbReference type="SUPFAM" id="SSF48239">
    <property type="entry name" value="Terpenoid cyclases/Protein prenyltransferases"/>
    <property type="match status" value="1"/>
</dbReference>
<dbReference type="PATRIC" id="fig|186479.3.peg.6919"/>
<organism evidence="1 2">
    <name type="scientific">Kouleothrix aurantiaca</name>
    <dbReference type="NCBI Taxonomy" id="186479"/>
    <lineage>
        <taxon>Bacteria</taxon>
        <taxon>Bacillati</taxon>
        <taxon>Chloroflexota</taxon>
        <taxon>Chloroflexia</taxon>
        <taxon>Chloroflexales</taxon>
        <taxon>Roseiflexineae</taxon>
        <taxon>Roseiflexaceae</taxon>
        <taxon>Kouleothrix</taxon>
    </lineage>
</organism>
<dbReference type="AlphaFoldDB" id="A0A0P9EU54"/>
<sequence length="212" mass="21172">LQALAAAGVPGNNAAVTKALAFLDTVQKSDGGFPNAPADTGSNANSTAFAVQGILASGADPQAARWKPTSSNPISYLLSLQQPEGAFTFGGQASLLATQQVIPALAGRAFPFLSRASAQRLALNFIRAQQQADGSFAGFGTGSTIDAVLAIDAAGGKPQQFASSAGKRPLDFLASKAAAYAATSAAASGKLLAGVVAADADPRHFAGLNLVI</sequence>
<dbReference type="InterPro" id="IPR008930">
    <property type="entry name" value="Terpenoid_cyclase/PrenylTrfase"/>
</dbReference>
<reference evidence="1 2" key="1">
    <citation type="submission" date="2015-09" db="EMBL/GenBank/DDBJ databases">
        <title>Draft genome sequence of Kouleothrix aurantiaca JCM 19913.</title>
        <authorList>
            <person name="Hemp J."/>
        </authorList>
    </citation>
    <scope>NUCLEOTIDE SEQUENCE [LARGE SCALE GENOMIC DNA]</scope>
    <source>
        <strain evidence="1 2">COM-B</strain>
    </source>
</reference>
<feature type="non-terminal residue" evidence="1">
    <location>
        <position position="1"/>
    </location>
</feature>
<dbReference type="EMBL" id="LJCR01003318">
    <property type="protein sequence ID" value="KPV47703.1"/>
    <property type="molecule type" value="Genomic_DNA"/>
</dbReference>
<keyword evidence="2" id="KW-1185">Reference proteome</keyword>
<evidence type="ECO:0000313" key="1">
    <source>
        <dbReference type="EMBL" id="KPV47703.1"/>
    </source>
</evidence>
<protein>
    <recommendedName>
        <fullName evidence="3">Squalene cyclase C-terminal domain-containing protein</fullName>
    </recommendedName>
</protein>
<dbReference type="Proteomes" id="UP000050509">
    <property type="component" value="Unassembled WGS sequence"/>
</dbReference>
<name>A0A0P9EU54_9CHLR</name>
<feature type="non-terminal residue" evidence="1">
    <location>
        <position position="212"/>
    </location>
</feature>
<evidence type="ECO:0000313" key="2">
    <source>
        <dbReference type="Proteomes" id="UP000050509"/>
    </source>
</evidence>
<evidence type="ECO:0008006" key="3">
    <source>
        <dbReference type="Google" id="ProtNLM"/>
    </source>
</evidence>
<gene>
    <name evidence="1" type="ORF">SE17_42020</name>
</gene>